<dbReference type="EMBL" id="LAZR01002472">
    <property type="protein sequence ID" value="KKN29629.1"/>
    <property type="molecule type" value="Genomic_DNA"/>
</dbReference>
<protein>
    <submittedName>
        <fullName evidence="1">Uncharacterized protein</fullName>
    </submittedName>
</protein>
<reference evidence="1" key="1">
    <citation type="journal article" date="2015" name="Nature">
        <title>Complex archaea that bridge the gap between prokaryotes and eukaryotes.</title>
        <authorList>
            <person name="Spang A."/>
            <person name="Saw J.H."/>
            <person name="Jorgensen S.L."/>
            <person name="Zaremba-Niedzwiedzka K."/>
            <person name="Martijn J."/>
            <person name="Lind A.E."/>
            <person name="van Eijk R."/>
            <person name="Schleper C."/>
            <person name="Guy L."/>
            <person name="Ettema T.J."/>
        </authorList>
    </citation>
    <scope>NUCLEOTIDE SEQUENCE</scope>
</reference>
<name>A0A0F9PHH7_9ZZZZ</name>
<gene>
    <name evidence="1" type="ORF">LCGC14_0842180</name>
</gene>
<organism evidence="1">
    <name type="scientific">marine sediment metagenome</name>
    <dbReference type="NCBI Taxonomy" id="412755"/>
    <lineage>
        <taxon>unclassified sequences</taxon>
        <taxon>metagenomes</taxon>
        <taxon>ecological metagenomes</taxon>
    </lineage>
</organism>
<evidence type="ECO:0000313" key="1">
    <source>
        <dbReference type="EMBL" id="KKN29629.1"/>
    </source>
</evidence>
<sequence>MEGNPISNVIETHILELEDKLMDLILISSSYEYIPVPIFETEMNIIIKELEYLEYLVRNKDKDI</sequence>
<accession>A0A0F9PHH7</accession>
<proteinExistence type="predicted"/>
<dbReference type="AlphaFoldDB" id="A0A0F9PHH7"/>
<comment type="caution">
    <text evidence="1">The sequence shown here is derived from an EMBL/GenBank/DDBJ whole genome shotgun (WGS) entry which is preliminary data.</text>
</comment>